<accession>D8MXC4</accession>
<dbReference type="eggNOG" id="ENOG50331H9">
    <property type="taxonomic scope" value="Bacteria"/>
</dbReference>
<organism evidence="3">
    <name type="scientific">Erwinia billingiae (strain Eb661)</name>
    <dbReference type="NCBI Taxonomy" id="634500"/>
    <lineage>
        <taxon>Bacteria</taxon>
        <taxon>Pseudomonadati</taxon>
        <taxon>Pseudomonadota</taxon>
        <taxon>Gammaproteobacteria</taxon>
        <taxon>Enterobacterales</taxon>
        <taxon>Erwiniaceae</taxon>
        <taxon>Erwinia</taxon>
    </lineage>
</organism>
<name>D8MXC4_ERWBE</name>
<evidence type="ECO:0000256" key="1">
    <source>
        <dbReference type="SAM" id="Phobius"/>
    </source>
</evidence>
<keyword evidence="1" id="KW-1133">Transmembrane helix</keyword>
<evidence type="ECO:0000313" key="2">
    <source>
        <dbReference type="EMBL" id="CAX61481.1"/>
    </source>
</evidence>
<dbReference type="AlphaFoldDB" id="D8MXC4"/>
<evidence type="ECO:0000313" key="3">
    <source>
        <dbReference type="Proteomes" id="UP000008793"/>
    </source>
</evidence>
<dbReference type="Proteomes" id="UP000008793">
    <property type="component" value="Chromosome"/>
</dbReference>
<keyword evidence="1" id="KW-0472">Membrane</keyword>
<sequence>MMDEMEFGGFMVNVIMMIIAIASSLISYLVYKENSSPDIIVYIEQDKHAPTVLNLVIKNIGKSAAKDITFEASEKLPQKAFFGEKSKVMYEGPLISGIPFLAPDVSRISMLGNYAGLSEWFKEKKITVDITFYKANPKSLYPKAIKNRTYLDIYSFLGVSASDNSVGNKMLGELKKIEKAILYKSKV</sequence>
<dbReference type="HOGENOM" id="CLU_122256_0_0_6"/>
<reference evidence="2 3" key="1">
    <citation type="journal article" date="2010" name="BMC Genomics">
        <title>Genome comparison of the epiphytic bacteria Erwinia billingiae and E. tasmaniensis with the pear pathogen E. pyrifoliae.</title>
        <authorList>
            <person name="Kube M."/>
            <person name="Migdoll A.M."/>
            <person name="Gehring I."/>
            <person name="Heitmann K."/>
            <person name="Mayer Y."/>
            <person name="Kuhl H."/>
            <person name="Knaust F."/>
            <person name="Geider K."/>
            <person name="Reinhardt R."/>
        </authorList>
    </citation>
    <scope>NUCLEOTIDE SEQUENCE [LARGE SCALE GENOMIC DNA]</scope>
    <source>
        <strain evidence="2 3">Eb661</strain>
    </source>
</reference>
<dbReference type="RefSeq" id="WP_013203964.1">
    <property type="nucleotide sequence ID" value="NC_014306.1"/>
</dbReference>
<keyword evidence="3" id="KW-1185">Reference proteome</keyword>
<gene>
    <name evidence="2" type="ordered locus">EbC_39500</name>
</gene>
<dbReference type="GeneID" id="90513891"/>
<dbReference type="KEGG" id="ebi:EbC_39500"/>
<dbReference type="EMBL" id="FP236843">
    <property type="protein sequence ID" value="CAX61481.1"/>
    <property type="molecule type" value="Genomic_DNA"/>
</dbReference>
<proteinExistence type="predicted"/>
<dbReference type="STRING" id="634500.EbC_39500"/>
<protein>
    <submittedName>
        <fullName evidence="2">Putative phage-related protein</fullName>
    </submittedName>
</protein>
<feature type="transmembrane region" description="Helical" evidence="1">
    <location>
        <begin position="7"/>
        <end position="31"/>
    </location>
</feature>
<keyword evidence="1" id="KW-0812">Transmembrane</keyword>